<evidence type="ECO:0000313" key="12">
    <source>
        <dbReference type="EMBL" id="ARP87773.1"/>
    </source>
</evidence>
<feature type="transmembrane region" description="Helical" evidence="11">
    <location>
        <begin position="20"/>
        <end position="39"/>
    </location>
</feature>
<keyword evidence="8 11" id="KW-1133">Transmembrane helix</keyword>
<evidence type="ECO:0000256" key="11">
    <source>
        <dbReference type="SAM" id="Phobius"/>
    </source>
</evidence>
<keyword evidence="4" id="KW-0813">Transport</keyword>
<evidence type="ECO:0000256" key="3">
    <source>
        <dbReference type="ARBA" id="ARBA00014962"/>
    </source>
</evidence>
<evidence type="ECO:0000256" key="8">
    <source>
        <dbReference type="ARBA" id="ARBA00022989"/>
    </source>
</evidence>
<evidence type="ECO:0000256" key="2">
    <source>
        <dbReference type="ARBA" id="ARBA00006742"/>
    </source>
</evidence>
<evidence type="ECO:0000256" key="7">
    <source>
        <dbReference type="ARBA" id="ARBA00022927"/>
    </source>
</evidence>
<keyword evidence="5" id="KW-1003">Cell membrane</keyword>
<keyword evidence="7" id="KW-0653">Protein transport</keyword>
<evidence type="ECO:0000256" key="1">
    <source>
        <dbReference type="ARBA" id="ARBA00004162"/>
    </source>
</evidence>
<dbReference type="OrthoDB" id="9811406at2"/>
<reference evidence="12 13" key="1">
    <citation type="submission" date="2017-05" db="EMBL/GenBank/DDBJ databases">
        <title>Complete and WGS of Bordetella genogroups.</title>
        <authorList>
            <person name="Spilker T."/>
            <person name="LiPuma J."/>
        </authorList>
    </citation>
    <scope>NUCLEOTIDE SEQUENCE [LARGE SCALE GENOMIC DNA]</scope>
    <source>
        <strain evidence="12 13">AU17164</strain>
    </source>
</reference>
<name>A0A1W6Z4R0_9BORD</name>
<dbReference type="NCBIfam" id="TIGR00739">
    <property type="entry name" value="yajC"/>
    <property type="match status" value="1"/>
</dbReference>
<keyword evidence="9" id="KW-0811">Translocation</keyword>
<dbReference type="AlphaFoldDB" id="A0A1W6Z4R0"/>
<dbReference type="PANTHER" id="PTHR33909">
    <property type="entry name" value="SEC TRANSLOCON ACCESSORY COMPLEX SUBUNIT YAJC"/>
    <property type="match status" value="1"/>
</dbReference>
<evidence type="ECO:0000256" key="6">
    <source>
        <dbReference type="ARBA" id="ARBA00022692"/>
    </source>
</evidence>
<dbReference type="GO" id="GO:0005886">
    <property type="term" value="C:plasma membrane"/>
    <property type="evidence" value="ECO:0007669"/>
    <property type="project" value="UniProtKB-SubCell"/>
</dbReference>
<dbReference type="Pfam" id="PF02699">
    <property type="entry name" value="YajC"/>
    <property type="match status" value="1"/>
</dbReference>
<evidence type="ECO:0000256" key="4">
    <source>
        <dbReference type="ARBA" id="ARBA00022448"/>
    </source>
</evidence>
<dbReference type="PRINTS" id="PR01853">
    <property type="entry name" value="YAJCTRNLCASE"/>
</dbReference>
<comment type="similarity">
    <text evidence="2">Belongs to the YajC family.</text>
</comment>
<sequence>MQLTDTLGVVVAQAAPEGNALMGMLPIILMFVILYFLMIRPQMKRQKEHRNLLAALAKGDEVVTAGGLLGKVTRVTDTYITVEIAEGADKPVEVVVQKSAVSAVLPKGTIKAL</sequence>
<dbReference type="InterPro" id="IPR003849">
    <property type="entry name" value="Preprotein_translocase_YajC"/>
</dbReference>
<dbReference type="GO" id="GO:0015031">
    <property type="term" value="P:protein transport"/>
    <property type="evidence" value="ECO:0007669"/>
    <property type="project" value="UniProtKB-KW"/>
</dbReference>
<protein>
    <recommendedName>
        <fullName evidence="3">Sec translocon accessory complex subunit YajC</fullName>
    </recommendedName>
</protein>
<keyword evidence="6 11" id="KW-0812">Transmembrane</keyword>
<evidence type="ECO:0000256" key="5">
    <source>
        <dbReference type="ARBA" id="ARBA00022475"/>
    </source>
</evidence>
<evidence type="ECO:0000256" key="9">
    <source>
        <dbReference type="ARBA" id="ARBA00023010"/>
    </source>
</evidence>
<dbReference type="RefSeq" id="WP_086058489.1">
    <property type="nucleotide sequence ID" value="NZ_CP021109.1"/>
</dbReference>
<comment type="subcellular location">
    <subcellularLocation>
        <location evidence="1">Cell membrane</location>
        <topology evidence="1">Single-pass membrane protein</topology>
    </subcellularLocation>
</comment>
<dbReference type="EMBL" id="CP021109">
    <property type="protein sequence ID" value="ARP87773.1"/>
    <property type="molecule type" value="Genomic_DNA"/>
</dbReference>
<evidence type="ECO:0000313" key="13">
    <source>
        <dbReference type="Proteomes" id="UP000194139"/>
    </source>
</evidence>
<dbReference type="SMART" id="SM01323">
    <property type="entry name" value="YajC"/>
    <property type="match status" value="1"/>
</dbReference>
<organism evidence="12 13">
    <name type="scientific">Bordetella genomosp. 9</name>
    <dbReference type="NCBI Taxonomy" id="1416803"/>
    <lineage>
        <taxon>Bacteria</taxon>
        <taxon>Pseudomonadati</taxon>
        <taxon>Pseudomonadota</taxon>
        <taxon>Betaproteobacteria</taxon>
        <taxon>Burkholderiales</taxon>
        <taxon>Alcaligenaceae</taxon>
        <taxon>Bordetella</taxon>
    </lineage>
</organism>
<keyword evidence="10 11" id="KW-0472">Membrane</keyword>
<proteinExistence type="inferred from homology"/>
<dbReference type="PANTHER" id="PTHR33909:SF1">
    <property type="entry name" value="SEC TRANSLOCON ACCESSORY COMPLEX SUBUNIT YAJC"/>
    <property type="match status" value="1"/>
</dbReference>
<keyword evidence="13" id="KW-1185">Reference proteome</keyword>
<dbReference type="Proteomes" id="UP000194139">
    <property type="component" value="Chromosome"/>
</dbReference>
<accession>A0A1W6Z4R0</accession>
<gene>
    <name evidence="12" type="ORF">CAL13_17310</name>
</gene>
<evidence type="ECO:0000256" key="10">
    <source>
        <dbReference type="ARBA" id="ARBA00023136"/>
    </source>
</evidence>